<accession>A0ABR2F4Z4</accession>
<dbReference type="Proteomes" id="UP001472677">
    <property type="component" value="Unassembled WGS sequence"/>
</dbReference>
<reference evidence="1 2" key="1">
    <citation type="journal article" date="2024" name="G3 (Bethesda)">
        <title>Genome assembly of Hibiscus sabdariffa L. provides insights into metabolisms of medicinal natural products.</title>
        <authorList>
            <person name="Kim T."/>
        </authorList>
    </citation>
    <scope>NUCLEOTIDE SEQUENCE [LARGE SCALE GENOMIC DNA]</scope>
    <source>
        <strain evidence="1">TK-2024</strain>
        <tissue evidence="1">Old leaves</tissue>
    </source>
</reference>
<protein>
    <submittedName>
        <fullName evidence="1">Uncharacterized protein</fullName>
    </submittedName>
</protein>
<comment type="caution">
    <text evidence="1">The sequence shown here is derived from an EMBL/GenBank/DDBJ whole genome shotgun (WGS) entry which is preliminary data.</text>
</comment>
<evidence type="ECO:0000313" key="1">
    <source>
        <dbReference type="EMBL" id="KAK8572088.1"/>
    </source>
</evidence>
<sequence>MLLYLHLRRYCLPRLGASGQVLSVQEYDIAGVVDVGIQRSFLAVQGHSLSVIRLLFRHLNIGIELDNAYAVLVAGKGLSSVIIHIPCSFHKLGREAGEDAIGAG</sequence>
<keyword evidence="2" id="KW-1185">Reference proteome</keyword>
<gene>
    <name evidence="1" type="ORF">V6N12_028150</name>
</gene>
<evidence type="ECO:0000313" key="2">
    <source>
        <dbReference type="Proteomes" id="UP001472677"/>
    </source>
</evidence>
<dbReference type="EMBL" id="JBBPBM010000008">
    <property type="protein sequence ID" value="KAK8572088.1"/>
    <property type="molecule type" value="Genomic_DNA"/>
</dbReference>
<name>A0ABR2F4Z4_9ROSI</name>
<organism evidence="1 2">
    <name type="scientific">Hibiscus sabdariffa</name>
    <name type="common">roselle</name>
    <dbReference type="NCBI Taxonomy" id="183260"/>
    <lineage>
        <taxon>Eukaryota</taxon>
        <taxon>Viridiplantae</taxon>
        <taxon>Streptophyta</taxon>
        <taxon>Embryophyta</taxon>
        <taxon>Tracheophyta</taxon>
        <taxon>Spermatophyta</taxon>
        <taxon>Magnoliopsida</taxon>
        <taxon>eudicotyledons</taxon>
        <taxon>Gunneridae</taxon>
        <taxon>Pentapetalae</taxon>
        <taxon>rosids</taxon>
        <taxon>malvids</taxon>
        <taxon>Malvales</taxon>
        <taxon>Malvaceae</taxon>
        <taxon>Malvoideae</taxon>
        <taxon>Hibiscus</taxon>
    </lineage>
</organism>
<proteinExistence type="predicted"/>